<evidence type="ECO:0000313" key="3">
    <source>
        <dbReference type="Proteomes" id="UP000504603"/>
    </source>
</evidence>
<evidence type="ECO:0000256" key="1">
    <source>
        <dbReference type="SAM" id="MobiDB-lite"/>
    </source>
</evidence>
<dbReference type="PANTHER" id="PTHR47591">
    <property type="entry name" value="ZINC FINGER PROTEIN ZAT2-RELATED"/>
    <property type="match status" value="1"/>
</dbReference>
<feature type="region of interest" description="Disordered" evidence="1">
    <location>
        <begin position="125"/>
        <end position="193"/>
    </location>
</feature>
<evidence type="ECO:0000259" key="2">
    <source>
        <dbReference type="PROSITE" id="PS00028"/>
    </source>
</evidence>
<keyword evidence="3" id="KW-1185">Reference proteome</keyword>
<feature type="compositionally biased region" description="Low complexity" evidence="1">
    <location>
        <begin position="139"/>
        <end position="154"/>
    </location>
</feature>
<dbReference type="GeneID" id="111005461"/>
<sequence>MERDHNNQDSSSDEHRGGGSDDVDGNTPPKTPTGGFEDVVVSSSPQETSGKKRGRAEEQAGGSSSGGGKGKKKGELIDPPSTDPKCATCGKIFGSWKAVFGHLRSHPERDYRGAFPPPKMWEEMLRQEAVRRQHGQDQGSSTTEMGTGTSSPSGRGIGIDLNDPEKPHSPPDKGGFPFDLNMPAPESDEEDHK</sequence>
<gene>
    <name evidence="4" type="primary">LOC111005461</name>
</gene>
<dbReference type="RefSeq" id="XP_022132655.1">
    <property type="nucleotide sequence ID" value="XM_022276963.1"/>
</dbReference>
<protein>
    <submittedName>
        <fullName evidence="4">Uncharacterized protein LOC111005461</fullName>
    </submittedName>
</protein>
<dbReference type="Proteomes" id="UP000504603">
    <property type="component" value="Unplaced"/>
</dbReference>
<dbReference type="OrthoDB" id="1712218at2759"/>
<dbReference type="KEGG" id="mcha:111005461"/>
<dbReference type="InterPro" id="IPR013087">
    <property type="entry name" value="Znf_C2H2_type"/>
</dbReference>
<dbReference type="PANTHER" id="PTHR47591:SF13">
    <property type="entry name" value="OS02G0293900 PROTEIN"/>
    <property type="match status" value="1"/>
</dbReference>
<feature type="domain" description="C2H2-type" evidence="2">
    <location>
        <begin position="86"/>
        <end position="106"/>
    </location>
</feature>
<feature type="compositionally biased region" description="Basic and acidic residues" evidence="1">
    <location>
        <begin position="125"/>
        <end position="135"/>
    </location>
</feature>
<proteinExistence type="predicted"/>
<evidence type="ECO:0000313" key="4">
    <source>
        <dbReference type="RefSeq" id="XP_022132655.1"/>
    </source>
</evidence>
<name>A0A6J1BT29_MOMCH</name>
<dbReference type="PROSITE" id="PS00028">
    <property type="entry name" value="ZINC_FINGER_C2H2_1"/>
    <property type="match status" value="1"/>
</dbReference>
<reference evidence="4" key="1">
    <citation type="submission" date="2025-08" db="UniProtKB">
        <authorList>
            <consortium name="RefSeq"/>
        </authorList>
    </citation>
    <scope>IDENTIFICATION</scope>
    <source>
        <strain evidence="4">OHB3-1</strain>
    </source>
</reference>
<feature type="region of interest" description="Disordered" evidence="1">
    <location>
        <begin position="1"/>
        <end position="86"/>
    </location>
</feature>
<dbReference type="AlphaFoldDB" id="A0A6J1BT29"/>
<organism evidence="3 4">
    <name type="scientific">Momordica charantia</name>
    <name type="common">Bitter gourd</name>
    <name type="synonym">Balsam pear</name>
    <dbReference type="NCBI Taxonomy" id="3673"/>
    <lineage>
        <taxon>Eukaryota</taxon>
        <taxon>Viridiplantae</taxon>
        <taxon>Streptophyta</taxon>
        <taxon>Embryophyta</taxon>
        <taxon>Tracheophyta</taxon>
        <taxon>Spermatophyta</taxon>
        <taxon>Magnoliopsida</taxon>
        <taxon>eudicotyledons</taxon>
        <taxon>Gunneridae</taxon>
        <taxon>Pentapetalae</taxon>
        <taxon>rosids</taxon>
        <taxon>fabids</taxon>
        <taxon>Cucurbitales</taxon>
        <taxon>Cucurbitaceae</taxon>
        <taxon>Momordiceae</taxon>
        <taxon>Momordica</taxon>
    </lineage>
</organism>
<accession>A0A6J1BT29</accession>
<feature type="compositionally biased region" description="Basic and acidic residues" evidence="1">
    <location>
        <begin position="1"/>
        <end position="19"/>
    </location>
</feature>